<protein>
    <submittedName>
        <fullName evidence="1">Uncharacterized protein</fullName>
    </submittedName>
</protein>
<accession>A0AC60PV86</accession>
<name>A0AC60PV86_IXOPE</name>
<evidence type="ECO:0000313" key="2">
    <source>
        <dbReference type="Proteomes" id="UP000805193"/>
    </source>
</evidence>
<gene>
    <name evidence="1" type="ORF">HPB47_027882</name>
</gene>
<feature type="non-terminal residue" evidence="1">
    <location>
        <position position="1"/>
    </location>
</feature>
<sequence>YHDLLVFPLQNQVLAVILGCCFGVVTMAAVKLIPFGSDSAIVVLICATYFTYYFLDSIESSGVTGVIVFTMVVTTNKMISCTELENIFEECAAVVMLYPVVSRFGYRITPRQAVVLIWMGLKGSYTISLASLYHFANEAKQTESINKSFLYVISDMVITQFINVSLLPHLLKAMGILKVSEVEFDTMNDAVTFVQETVDRAAHISTADAYFVVADKSWVMRNTRIINPLEGSYRFHRRLVSYSRQHRQGIIQKKTKMALLAALQYPYDKRIRRHGLDKVISPSTPAARATTRSRRGNEDFVYFPRGKICFNFRELAAACRQKEKREAPGASEGDFG</sequence>
<keyword evidence="2" id="KW-1185">Reference proteome</keyword>
<reference evidence="1 2" key="1">
    <citation type="journal article" date="2020" name="Cell">
        <title>Large-Scale Comparative Analyses of Tick Genomes Elucidate Their Genetic Diversity and Vector Capacities.</title>
        <authorList>
            <consortium name="Tick Genome and Microbiome Consortium (TIGMIC)"/>
            <person name="Jia N."/>
            <person name="Wang J."/>
            <person name="Shi W."/>
            <person name="Du L."/>
            <person name="Sun Y."/>
            <person name="Zhan W."/>
            <person name="Jiang J.F."/>
            <person name="Wang Q."/>
            <person name="Zhang B."/>
            <person name="Ji P."/>
            <person name="Bell-Sakyi L."/>
            <person name="Cui X.M."/>
            <person name="Yuan T.T."/>
            <person name="Jiang B.G."/>
            <person name="Yang W.F."/>
            <person name="Lam T.T."/>
            <person name="Chang Q.C."/>
            <person name="Ding S.J."/>
            <person name="Wang X.J."/>
            <person name="Zhu J.G."/>
            <person name="Ruan X.D."/>
            <person name="Zhao L."/>
            <person name="Wei J.T."/>
            <person name="Ye R.Z."/>
            <person name="Que T.C."/>
            <person name="Du C.H."/>
            <person name="Zhou Y.H."/>
            <person name="Cheng J.X."/>
            <person name="Dai P.F."/>
            <person name="Guo W.B."/>
            <person name="Han X.H."/>
            <person name="Huang E.J."/>
            <person name="Li L.F."/>
            <person name="Wei W."/>
            <person name="Gao Y.C."/>
            <person name="Liu J.Z."/>
            <person name="Shao H.Z."/>
            <person name="Wang X."/>
            <person name="Wang C.C."/>
            <person name="Yang T.C."/>
            <person name="Huo Q.B."/>
            <person name="Li W."/>
            <person name="Chen H.Y."/>
            <person name="Chen S.E."/>
            <person name="Zhou L.G."/>
            <person name="Ni X.B."/>
            <person name="Tian J.H."/>
            <person name="Sheng Y."/>
            <person name="Liu T."/>
            <person name="Pan Y.S."/>
            <person name="Xia L.Y."/>
            <person name="Li J."/>
            <person name="Zhao F."/>
            <person name="Cao W.C."/>
        </authorList>
    </citation>
    <scope>NUCLEOTIDE SEQUENCE [LARGE SCALE GENOMIC DNA]</scope>
    <source>
        <strain evidence="1">Iper-2018</strain>
    </source>
</reference>
<dbReference type="Proteomes" id="UP000805193">
    <property type="component" value="Unassembled WGS sequence"/>
</dbReference>
<comment type="caution">
    <text evidence="1">The sequence shown here is derived from an EMBL/GenBank/DDBJ whole genome shotgun (WGS) entry which is preliminary data.</text>
</comment>
<proteinExistence type="predicted"/>
<organism evidence="1 2">
    <name type="scientific">Ixodes persulcatus</name>
    <name type="common">Taiga tick</name>
    <dbReference type="NCBI Taxonomy" id="34615"/>
    <lineage>
        <taxon>Eukaryota</taxon>
        <taxon>Metazoa</taxon>
        <taxon>Ecdysozoa</taxon>
        <taxon>Arthropoda</taxon>
        <taxon>Chelicerata</taxon>
        <taxon>Arachnida</taxon>
        <taxon>Acari</taxon>
        <taxon>Parasitiformes</taxon>
        <taxon>Ixodida</taxon>
        <taxon>Ixodoidea</taxon>
        <taxon>Ixodidae</taxon>
        <taxon>Ixodinae</taxon>
        <taxon>Ixodes</taxon>
    </lineage>
</organism>
<dbReference type="EMBL" id="JABSTQ010009918">
    <property type="protein sequence ID" value="KAG0424914.1"/>
    <property type="molecule type" value="Genomic_DNA"/>
</dbReference>
<evidence type="ECO:0000313" key="1">
    <source>
        <dbReference type="EMBL" id="KAG0424914.1"/>
    </source>
</evidence>